<reference evidence="2" key="1">
    <citation type="journal article" date="2017" name="Gigascience">
        <title>The genome draft of coconut (Cocos nucifera).</title>
        <authorList>
            <person name="Xiao Y."/>
            <person name="Xu P."/>
            <person name="Fan H."/>
            <person name="Baudouin L."/>
            <person name="Xia W."/>
            <person name="Bocs S."/>
            <person name="Xu J."/>
            <person name="Li Q."/>
            <person name="Guo A."/>
            <person name="Zhou L."/>
            <person name="Li J."/>
            <person name="Wu Y."/>
            <person name="Ma Z."/>
            <person name="Armero A."/>
            <person name="Issali A.E."/>
            <person name="Liu N."/>
            <person name="Peng M."/>
            <person name="Yang Y."/>
        </authorList>
    </citation>
    <scope>NUCLEOTIDE SEQUENCE</scope>
    <source>
        <tissue evidence="2">Spear leaf of Hainan Tall coconut</tissue>
    </source>
</reference>
<dbReference type="EMBL" id="CM017887">
    <property type="protein sequence ID" value="KAG1370986.1"/>
    <property type="molecule type" value="Genomic_DNA"/>
</dbReference>
<comment type="caution">
    <text evidence="2">The sequence shown here is derived from an EMBL/GenBank/DDBJ whole genome shotgun (WGS) entry which is preliminary data.</text>
</comment>
<evidence type="ECO:0000313" key="3">
    <source>
        <dbReference type="Proteomes" id="UP000797356"/>
    </source>
</evidence>
<evidence type="ECO:0008006" key="4">
    <source>
        <dbReference type="Google" id="ProtNLM"/>
    </source>
</evidence>
<feature type="transmembrane region" description="Helical" evidence="1">
    <location>
        <begin position="48"/>
        <end position="67"/>
    </location>
</feature>
<dbReference type="OrthoDB" id="666653at2759"/>
<feature type="transmembrane region" description="Helical" evidence="1">
    <location>
        <begin position="132"/>
        <end position="155"/>
    </location>
</feature>
<sequence length="157" mass="16467">MDGIINVNSLFTLALFVGLAWNPSDPCDGSFAPGECAAGNRVEEDLVSFHVFAFASFLFSSLVALCLRQAIRLIPPGGSRDARVNRALLRAGILASTVGSVFGCGFLMLALVDVVQVKLGRLGCGGSDSARAIAPLVTLVPAAVLIYAAIVFYTFTR</sequence>
<dbReference type="AlphaFoldDB" id="A0A8K0NDR4"/>
<dbReference type="PANTHER" id="PTHR33430">
    <property type="entry name" value="MATERNAL EFFECT EMBRYO ARREST PROTEIN"/>
    <property type="match status" value="1"/>
</dbReference>
<name>A0A8K0NDR4_COCNU</name>
<dbReference type="Proteomes" id="UP000797356">
    <property type="component" value="Chromosome 16"/>
</dbReference>
<gene>
    <name evidence="2" type="ORF">COCNU_16G000800</name>
</gene>
<proteinExistence type="predicted"/>
<keyword evidence="3" id="KW-1185">Reference proteome</keyword>
<evidence type="ECO:0000313" key="2">
    <source>
        <dbReference type="EMBL" id="KAG1370986.1"/>
    </source>
</evidence>
<keyword evidence="1" id="KW-0812">Transmembrane</keyword>
<protein>
    <recommendedName>
        <fullName evidence="4">Maternal effect embryo arrest 60</fullName>
    </recommendedName>
</protein>
<reference evidence="2" key="2">
    <citation type="submission" date="2019-07" db="EMBL/GenBank/DDBJ databases">
        <authorList>
            <person name="Yang Y."/>
            <person name="Bocs S."/>
            <person name="Baudouin L."/>
        </authorList>
    </citation>
    <scope>NUCLEOTIDE SEQUENCE</scope>
    <source>
        <tissue evidence="2">Spear leaf of Hainan Tall coconut</tissue>
    </source>
</reference>
<keyword evidence="1" id="KW-0472">Membrane</keyword>
<evidence type="ECO:0000256" key="1">
    <source>
        <dbReference type="SAM" id="Phobius"/>
    </source>
</evidence>
<organism evidence="2 3">
    <name type="scientific">Cocos nucifera</name>
    <name type="common">Coconut palm</name>
    <dbReference type="NCBI Taxonomy" id="13894"/>
    <lineage>
        <taxon>Eukaryota</taxon>
        <taxon>Viridiplantae</taxon>
        <taxon>Streptophyta</taxon>
        <taxon>Embryophyta</taxon>
        <taxon>Tracheophyta</taxon>
        <taxon>Spermatophyta</taxon>
        <taxon>Magnoliopsida</taxon>
        <taxon>Liliopsida</taxon>
        <taxon>Arecaceae</taxon>
        <taxon>Arecoideae</taxon>
        <taxon>Cocoseae</taxon>
        <taxon>Attaleinae</taxon>
        <taxon>Cocos</taxon>
    </lineage>
</organism>
<accession>A0A8K0NDR4</accession>
<feature type="transmembrane region" description="Helical" evidence="1">
    <location>
        <begin position="88"/>
        <end position="112"/>
    </location>
</feature>
<dbReference type="PANTHER" id="PTHR33430:SF7">
    <property type="entry name" value="OS07G0240400 PROTEIN"/>
    <property type="match status" value="1"/>
</dbReference>
<keyword evidence="1" id="KW-1133">Transmembrane helix</keyword>